<dbReference type="Proteomes" id="UP000308133">
    <property type="component" value="Unassembled WGS sequence"/>
</dbReference>
<dbReference type="EMBL" id="PTQR01000080">
    <property type="protein sequence ID" value="TKX21516.1"/>
    <property type="molecule type" value="Genomic_DNA"/>
</dbReference>
<keyword evidence="2" id="KW-0472">Membrane</keyword>
<feature type="region of interest" description="Disordered" evidence="1">
    <location>
        <begin position="30"/>
        <end position="58"/>
    </location>
</feature>
<keyword evidence="2" id="KW-0812">Transmembrane</keyword>
<protein>
    <submittedName>
        <fullName evidence="3">Uncharacterized protein</fullName>
    </submittedName>
</protein>
<evidence type="ECO:0000313" key="3">
    <source>
        <dbReference type="EMBL" id="TKX21516.1"/>
    </source>
</evidence>
<feature type="compositionally biased region" description="Polar residues" evidence="1">
    <location>
        <begin position="658"/>
        <end position="691"/>
    </location>
</feature>
<accession>A0A4U7AYF8</accession>
<evidence type="ECO:0000256" key="1">
    <source>
        <dbReference type="SAM" id="MobiDB-lite"/>
    </source>
</evidence>
<organism evidence="3 4">
    <name type="scientific">Elsinoe australis</name>
    <dbReference type="NCBI Taxonomy" id="40998"/>
    <lineage>
        <taxon>Eukaryota</taxon>
        <taxon>Fungi</taxon>
        <taxon>Dikarya</taxon>
        <taxon>Ascomycota</taxon>
        <taxon>Pezizomycotina</taxon>
        <taxon>Dothideomycetes</taxon>
        <taxon>Dothideomycetidae</taxon>
        <taxon>Myriangiales</taxon>
        <taxon>Elsinoaceae</taxon>
        <taxon>Elsinoe</taxon>
    </lineage>
</organism>
<feature type="region of interest" description="Disordered" evidence="1">
    <location>
        <begin position="506"/>
        <end position="693"/>
    </location>
</feature>
<sequence length="952" mass="98238">MLPLTSASENGTFTFSPLANTTTTVFETGEPSTAGLASTSSSDGLVRPTRTTLGQPAPFETRTSWTTVTPQWTMDLNRLFPEWDPLQSSAFLDQYNCDMSIAAWTKTHTTPAGNVTATVVTTMSAITSLVPDTTFFNKFTYTGCDAVPRIGYSGGTPSFSVGNSTSTIVPGRTLTNYLTSIYLDYATRPCTMTAYPSYCRNIATIAKDYSDSSSSASSLGTIYKTDALPLPNWCHNQGMRLAIDEGCRVNLGDATMMYWPTTSRGDSCTTRAQNSPQIPSNMTAAGAQVVTINGTAYTSPYVYITYRGITYTSSGTETHGITSTSIPSLVLSYLPQSVSSLCVVNRELKTLPFDFGNLEGDVPWSAYNCSRDCLAYPEHCWPLDQYYKPYSPLLDWPQTFLSLLNEWNTFDADKCFFNTMDDYGIVDPPHLLTTALHLTEPNTDSPALTTAHIPVTAEPAAPSVILSVPSAPTITLGPAPSPAASRPVQTPGIGGIIASVINQPAGKPQQSLEAPQQPPSQSSSGPSSGQGSGQDGHDPEVQQADPGSSGSAGQGQAAGPPQGQVGSDATPDHVNPGVQPGFSGGKGSNDGRINQPSSSDAENNGKSAASPASQGIGAFIASMLNRPPTGPAPVYSPTSGSSQSEPGSGSRTLDPKTGPNSGDPNSPTQDDTQSGRNQHPPKNNDPSTPSEASADAALPLGAMVTLGTEVMTVQRLPNNAHVLHGSTFYAGDAITTAGHPMSFAAKGVVVDGSSTVSYYAAPYVTVTRPQLPGGVGQQAAATTMPAVLVFGGNMVAYGSEMTVAGKRVSYGSEGLVVGTWTIAIPTGTEAVAVTLDRGEVMLVSAMTGTTGVQATGGQAGNGPKGSGEALATGAGESPTRGAEGGHGFTLSGASQAVLSTTGTAGNGDVALTTDGKAATPTFPLSSAASGVQHSGIAMAWCLLAFMVGLILS</sequence>
<evidence type="ECO:0000313" key="4">
    <source>
        <dbReference type="Proteomes" id="UP000308133"/>
    </source>
</evidence>
<feature type="compositionally biased region" description="Low complexity" evidence="1">
    <location>
        <begin position="542"/>
        <end position="567"/>
    </location>
</feature>
<keyword evidence="2" id="KW-1133">Transmembrane helix</keyword>
<name>A0A4U7AYF8_9PEZI</name>
<feature type="compositionally biased region" description="Low complexity" evidence="1">
    <location>
        <begin position="636"/>
        <end position="650"/>
    </location>
</feature>
<gene>
    <name evidence="3" type="ORF">C1H76_6012</name>
</gene>
<evidence type="ECO:0000256" key="2">
    <source>
        <dbReference type="SAM" id="Phobius"/>
    </source>
</evidence>
<comment type="caution">
    <text evidence="3">The sequence shown here is derived from an EMBL/GenBank/DDBJ whole genome shotgun (WGS) entry which is preliminary data.</text>
</comment>
<feature type="compositionally biased region" description="Polar residues" evidence="1">
    <location>
        <begin position="591"/>
        <end position="613"/>
    </location>
</feature>
<feature type="region of interest" description="Disordered" evidence="1">
    <location>
        <begin position="852"/>
        <end position="886"/>
    </location>
</feature>
<feature type="compositionally biased region" description="Polar residues" evidence="1">
    <location>
        <begin position="35"/>
        <end position="54"/>
    </location>
</feature>
<proteinExistence type="predicted"/>
<feature type="transmembrane region" description="Helical" evidence="2">
    <location>
        <begin position="931"/>
        <end position="951"/>
    </location>
</feature>
<dbReference type="AlphaFoldDB" id="A0A4U7AYF8"/>
<reference evidence="3 4" key="1">
    <citation type="submission" date="2018-02" db="EMBL/GenBank/DDBJ databases">
        <title>Draft genome sequences of Elsinoe sp., causing black scab on jojoba.</title>
        <authorList>
            <person name="Stodart B."/>
            <person name="Jeffress S."/>
            <person name="Ash G."/>
            <person name="Arun Chinnappa K."/>
        </authorList>
    </citation>
    <scope>NUCLEOTIDE SEQUENCE [LARGE SCALE GENOMIC DNA]</scope>
    <source>
        <strain evidence="3 4">Hillstone_2</strain>
    </source>
</reference>